<evidence type="ECO:0000313" key="2">
    <source>
        <dbReference type="Proteomes" id="UP000770661"/>
    </source>
</evidence>
<gene>
    <name evidence="1" type="ORF">GWK47_042500</name>
</gene>
<comment type="caution">
    <text evidence="1">The sequence shown here is derived from an EMBL/GenBank/DDBJ whole genome shotgun (WGS) entry which is preliminary data.</text>
</comment>
<accession>A0A8J4YG19</accession>
<keyword evidence="2" id="KW-1185">Reference proteome</keyword>
<dbReference type="Proteomes" id="UP000770661">
    <property type="component" value="Unassembled WGS sequence"/>
</dbReference>
<reference evidence="1" key="1">
    <citation type="submission" date="2020-07" db="EMBL/GenBank/DDBJ databases">
        <title>The High-quality genome of the commercially important snow crab, Chionoecetes opilio.</title>
        <authorList>
            <person name="Jeong J.-H."/>
            <person name="Ryu S."/>
        </authorList>
    </citation>
    <scope>NUCLEOTIDE SEQUENCE</scope>
    <source>
        <strain evidence="1">MADBK_172401_WGS</strain>
        <tissue evidence="1">Digestive gland</tissue>
    </source>
</reference>
<name>A0A8J4YG19_CHIOP</name>
<dbReference type="EMBL" id="JACEEZ010008090">
    <property type="protein sequence ID" value="KAG0723554.1"/>
    <property type="molecule type" value="Genomic_DNA"/>
</dbReference>
<dbReference type="AlphaFoldDB" id="A0A8J4YG19"/>
<proteinExistence type="predicted"/>
<organism evidence="1 2">
    <name type="scientific">Chionoecetes opilio</name>
    <name type="common">Atlantic snow crab</name>
    <name type="synonym">Cancer opilio</name>
    <dbReference type="NCBI Taxonomy" id="41210"/>
    <lineage>
        <taxon>Eukaryota</taxon>
        <taxon>Metazoa</taxon>
        <taxon>Ecdysozoa</taxon>
        <taxon>Arthropoda</taxon>
        <taxon>Crustacea</taxon>
        <taxon>Multicrustacea</taxon>
        <taxon>Malacostraca</taxon>
        <taxon>Eumalacostraca</taxon>
        <taxon>Eucarida</taxon>
        <taxon>Decapoda</taxon>
        <taxon>Pleocyemata</taxon>
        <taxon>Brachyura</taxon>
        <taxon>Eubrachyura</taxon>
        <taxon>Majoidea</taxon>
        <taxon>Majidae</taxon>
        <taxon>Chionoecetes</taxon>
    </lineage>
</organism>
<evidence type="ECO:0000313" key="1">
    <source>
        <dbReference type="EMBL" id="KAG0723554.1"/>
    </source>
</evidence>
<sequence length="124" mass="13352">MLNSCLLTLAFNMALDVDRVLSRRAYQLGQRWVLGVAAQQVGLEVPLVGGTVGTQRARVAPFTRVSYQMVLKILAPIATLEPLATHGALKSHYVCCPGHIKGPMKVTLAKLAMGSDLQPGRQLS</sequence>
<protein>
    <submittedName>
        <fullName evidence="1">Uncharacterized protein</fullName>
    </submittedName>
</protein>